<dbReference type="PANTHER" id="PTHR44329:SF6">
    <property type="entry name" value="RECEPTOR-INTERACTING SERINE_THREONINE-PROTEIN KINASE 1"/>
    <property type="match status" value="1"/>
</dbReference>
<protein>
    <recommendedName>
        <fullName evidence="5">Receptor-interacting serine/threonine-protein kinase 1</fullName>
    </recommendedName>
</protein>
<evidence type="ECO:0008006" key="5">
    <source>
        <dbReference type="Google" id="ProtNLM"/>
    </source>
</evidence>
<dbReference type="GO" id="GO:0004706">
    <property type="term" value="F:JUN kinase kinase kinase activity"/>
    <property type="evidence" value="ECO:0007669"/>
    <property type="project" value="TreeGrafter"/>
</dbReference>
<evidence type="ECO:0000259" key="2">
    <source>
        <dbReference type="PROSITE" id="PS50017"/>
    </source>
</evidence>
<dbReference type="InterPro" id="IPR001245">
    <property type="entry name" value="Ser-Thr/Tyr_kinase_cat_dom"/>
</dbReference>
<dbReference type="SUPFAM" id="SSF47986">
    <property type="entry name" value="DEATH domain"/>
    <property type="match status" value="1"/>
</dbReference>
<reference evidence="3" key="1">
    <citation type="journal article" date="2022" name="bioRxiv">
        <title>Sequencing and chromosome-scale assembly of the giantPleurodeles waltlgenome.</title>
        <authorList>
            <person name="Brown T."/>
            <person name="Elewa A."/>
            <person name="Iarovenko S."/>
            <person name="Subramanian E."/>
            <person name="Araus A.J."/>
            <person name="Petzold A."/>
            <person name="Susuki M."/>
            <person name="Suzuki K.-i.T."/>
            <person name="Hayashi T."/>
            <person name="Toyoda A."/>
            <person name="Oliveira C."/>
            <person name="Osipova E."/>
            <person name="Leigh N.D."/>
            <person name="Simon A."/>
            <person name="Yun M.H."/>
        </authorList>
    </citation>
    <scope>NUCLEOTIDE SEQUENCE</scope>
    <source>
        <strain evidence="3">20211129_DDA</strain>
        <tissue evidence="3">Liver</tissue>
    </source>
</reference>
<name>A0AAV7VJ87_PLEWA</name>
<dbReference type="SMART" id="SM00220">
    <property type="entry name" value="S_TKc"/>
    <property type="match status" value="1"/>
</dbReference>
<evidence type="ECO:0000259" key="1">
    <source>
        <dbReference type="PROSITE" id="PS50011"/>
    </source>
</evidence>
<dbReference type="InterPro" id="IPR000488">
    <property type="entry name" value="Death_dom"/>
</dbReference>
<dbReference type="PRINTS" id="PR00109">
    <property type="entry name" value="TYRKINASE"/>
</dbReference>
<dbReference type="GO" id="GO:0005524">
    <property type="term" value="F:ATP binding"/>
    <property type="evidence" value="ECO:0007669"/>
    <property type="project" value="InterPro"/>
</dbReference>
<dbReference type="Gene3D" id="1.10.510.10">
    <property type="entry name" value="Transferase(Phosphotransferase) domain 1"/>
    <property type="match status" value="1"/>
</dbReference>
<dbReference type="Pfam" id="PF07714">
    <property type="entry name" value="PK_Tyr_Ser-Thr"/>
    <property type="match status" value="1"/>
</dbReference>
<dbReference type="Proteomes" id="UP001066276">
    <property type="component" value="Chromosome 2_1"/>
</dbReference>
<dbReference type="GO" id="GO:0009893">
    <property type="term" value="P:positive regulation of metabolic process"/>
    <property type="evidence" value="ECO:0007669"/>
    <property type="project" value="UniProtKB-ARBA"/>
</dbReference>
<accession>A0AAV7VJ87</accession>
<dbReference type="Pfam" id="PF00531">
    <property type="entry name" value="Death"/>
    <property type="match status" value="1"/>
</dbReference>
<dbReference type="GO" id="GO:0071345">
    <property type="term" value="P:cellular response to cytokine stimulus"/>
    <property type="evidence" value="ECO:0007669"/>
    <property type="project" value="UniProtKB-ARBA"/>
</dbReference>
<dbReference type="GO" id="GO:0031349">
    <property type="term" value="P:positive regulation of defense response"/>
    <property type="evidence" value="ECO:0007669"/>
    <property type="project" value="UniProtKB-ARBA"/>
</dbReference>
<dbReference type="EMBL" id="JANPWB010000003">
    <property type="protein sequence ID" value="KAJ1200802.1"/>
    <property type="molecule type" value="Genomic_DNA"/>
</dbReference>
<dbReference type="SUPFAM" id="SSF56112">
    <property type="entry name" value="Protein kinase-like (PK-like)"/>
    <property type="match status" value="1"/>
</dbReference>
<feature type="domain" description="Death" evidence="2">
    <location>
        <begin position="665"/>
        <end position="751"/>
    </location>
</feature>
<organism evidence="3 4">
    <name type="scientific">Pleurodeles waltl</name>
    <name type="common">Iberian ribbed newt</name>
    <dbReference type="NCBI Taxonomy" id="8319"/>
    <lineage>
        <taxon>Eukaryota</taxon>
        <taxon>Metazoa</taxon>
        <taxon>Chordata</taxon>
        <taxon>Craniata</taxon>
        <taxon>Vertebrata</taxon>
        <taxon>Euteleostomi</taxon>
        <taxon>Amphibia</taxon>
        <taxon>Batrachia</taxon>
        <taxon>Caudata</taxon>
        <taxon>Salamandroidea</taxon>
        <taxon>Salamandridae</taxon>
        <taxon>Pleurodelinae</taxon>
        <taxon>Pleurodeles</taxon>
    </lineage>
</organism>
<dbReference type="InterPro" id="IPR051681">
    <property type="entry name" value="Ser/Thr_Kinases-Pseudokinases"/>
</dbReference>
<dbReference type="PROSITE" id="PS50011">
    <property type="entry name" value="PROTEIN_KINASE_DOM"/>
    <property type="match status" value="1"/>
</dbReference>
<dbReference type="PROSITE" id="PS00108">
    <property type="entry name" value="PROTEIN_KINASE_ST"/>
    <property type="match status" value="1"/>
</dbReference>
<dbReference type="PANTHER" id="PTHR44329">
    <property type="entry name" value="SERINE/THREONINE-PROTEIN KINASE TNNI3K-RELATED"/>
    <property type="match status" value="1"/>
</dbReference>
<dbReference type="InterPro" id="IPR000719">
    <property type="entry name" value="Prot_kinase_dom"/>
</dbReference>
<dbReference type="FunFam" id="1.10.510.10:FF:000472">
    <property type="entry name" value="Receptor interacting serine/threonine kinase 1"/>
    <property type="match status" value="1"/>
</dbReference>
<evidence type="ECO:0000313" key="4">
    <source>
        <dbReference type="Proteomes" id="UP001066276"/>
    </source>
</evidence>
<dbReference type="InterPro" id="IPR008271">
    <property type="entry name" value="Ser/Thr_kinase_AS"/>
</dbReference>
<dbReference type="InterPro" id="IPR011029">
    <property type="entry name" value="DEATH-like_dom_sf"/>
</dbReference>
<comment type="caution">
    <text evidence="3">The sequence shown here is derived from an EMBL/GenBank/DDBJ whole genome shotgun (WGS) entry which is preliminary data.</text>
</comment>
<feature type="domain" description="Protein kinase" evidence="1">
    <location>
        <begin position="61"/>
        <end position="331"/>
    </location>
</feature>
<dbReference type="InterPro" id="IPR011009">
    <property type="entry name" value="Kinase-like_dom_sf"/>
</dbReference>
<evidence type="ECO:0000313" key="3">
    <source>
        <dbReference type="EMBL" id="KAJ1200802.1"/>
    </source>
</evidence>
<sequence>MIARKLEWASLHREICRPESVEVEGAQYSVFQGLPVVPKMAMCPTSRNVSLEEIRMNSDDLLEKQDLDAGGFGMVSLCFHRRHGLVVLKTVYTGPQRTEYNDALLAEGKIMHRLNHDRVLKLLGLILEDGNYSLVMEYMKKGNLMDVLKTVTVPLSVKACFIMEIIEGMCYLNEQHVIHKDLKPDNILVDDDFHIKIADLGVASFKAWSKLTKEETNRQRKLKSSTGPKTNAGTLFFMAPEHLKSVNARPTEKSDVYSFGIVLWVILACKEPYENALTERQVCFCVLNGDRPEIDETWPLEVVGLMQRCWDGNPDKRPTFAECDQIFRPFYSSRLEMDVEKDVEKLKREYPIPKEFVRRMESLQLDCVAEPPSSQTPDPPQSLHSSQGLLVSNQVDESQFSAWNSNVPVESEEDNYQLQRKLQDELSYHQRGSRLDQLESQPPEVFAAKTDERSRRVFQEASHTNPALQETLLTCPQNPLNHSQNLHTSPEHSEDEVAKGFFSRPLLNNFKFPGVQYTANEFPMMTNGFGPSGGAGDLYRPISFSTHPISESSSQRAPVPESTFPGSLPMKHEHLFPNSTVPEMGTTPPNPFQKGHFAYGFNPAEQSLNPLDEPPKSVSLSHVAGVQIGNNNVIHIGKPTSRSPMPDSYESFENMGIFECTELVVEEHLDKVRDNLGRQWKTCARKLGMRDPEIDEIDHDYERDGLKEKVYQMLQKWQMREGTKGTTVGKLAKALYDCHRTDLLLELISLINS</sequence>
<dbReference type="Gene3D" id="1.10.533.10">
    <property type="entry name" value="Death Domain, Fas"/>
    <property type="match status" value="1"/>
</dbReference>
<proteinExistence type="predicted"/>
<dbReference type="SMART" id="SM00005">
    <property type="entry name" value="DEATH"/>
    <property type="match status" value="1"/>
</dbReference>
<dbReference type="AlphaFoldDB" id="A0AAV7VJ87"/>
<keyword evidence="4" id="KW-1185">Reference proteome</keyword>
<dbReference type="GO" id="GO:0043123">
    <property type="term" value="P:positive regulation of canonical NF-kappaB signal transduction"/>
    <property type="evidence" value="ECO:0007669"/>
    <property type="project" value="UniProtKB-ARBA"/>
</dbReference>
<dbReference type="PROSITE" id="PS50017">
    <property type="entry name" value="DEATH_DOMAIN"/>
    <property type="match status" value="1"/>
</dbReference>
<gene>
    <name evidence="3" type="ORF">NDU88_004623</name>
</gene>